<evidence type="ECO:0000313" key="3">
    <source>
        <dbReference type="Proteomes" id="UP001596031"/>
    </source>
</evidence>
<feature type="domain" description="DUF6285" evidence="1">
    <location>
        <begin position="25"/>
        <end position="117"/>
    </location>
</feature>
<dbReference type="RefSeq" id="WP_379722935.1">
    <property type="nucleotide sequence ID" value="NZ_JBHSMS010000047.1"/>
</dbReference>
<dbReference type="Pfam" id="PF19802">
    <property type="entry name" value="DUF6285"/>
    <property type="match status" value="1"/>
</dbReference>
<keyword evidence="3" id="KW-1185">Reference proteome</keyword>
<comment type="caution">
    <text evidence="2">The sequence shown here is derived from an EMBL/GenBank/DDBJ whole genome shotgun (WGS) entry which is preliminary data.</text>
</comment>
<sequence length="124" mass="13925">MQQLPQGDALLECAQDLFRVHLLPTIGADHKHAALMILNAMAIASRQFKSVRRYESEELAELQEFLPEKCKTLLAANQDFARIIREGAGDPGQPQREKILSHLRHAGRQRLMESNPKILDSGDA</sequence>
<dbReference type="InterPro" id="IPR046252">
    <property type="entry name" value="DUF6285"/>
</dbReference>
<reference evidence="3" key="1">
    <citation type="journal article" date="2019" name="Int. J. Syst. Evol. Microbiol.">
        <title>The Global Catalogue of Microorganisms (GCM) 10K type strain sequencing project: providing services to taxonomists for standard genome sequencing and annotation.</title>
        <authorList>
            <consortium name="The Broad Institute Genomics Platform"/>
            <consortium name="The Broad Institute Genome Sequencing Center for Infectious Disease"/>
            <person name="Wu L."/>
            <person name="Ma J."/>
        </authorList>
    </citation>
    <scope>NUCLEOTIDE SEQUENCE [LARGE SCALE GENOMIC DNA]</scope>
    <source>
        <strain evidence="3">CCUG 38813</strain>
    </source>
</reference>
<protein>
    <submittedName>
        <fullName evidence="2">DUF6285 domain-containing protein</fullName>
    </submittedName>
</protein>
<proteinExistence type="predicted"/>
<evidence type="ECO:0000313" key="2">
    <source>
        <dbReference type="EMBL" id="MFC5512504.1"/>
    </source>
</evidence>
<name>A0ABW0PIM1_9BURK</name>
<evidence type="ECO:0000259" key="1">
    <source>
        <dbReference type="Pfam" id="PF19802"/>
    </source>
</evidence>
<gene>
    <name evidence="2" type="ORF">ACFPOU_15375</name>
</gene>
<dbReference type="Proteomes" id="UP001596031">
    <property type="component" value="Unassembled WGS sequence"/>
</dbReference>
<organism evidence="2 3">
    <name type="scientific">Massilia jejuensis</name>
    <dbReference type="NCBI Taxonomy" id="648894"/>
    <lineage>
        <taxon>Bacteria</taxon>
        <taxon>Pseudomonadati</taxon>
        <taxon>Pseudomonadota</taxon>
        <taxon>Betaproteobacteria</taxon>
        <taxon>Burkholderiales</taxon>
        <taxon>Oxalobacteraceae</taxon>
        <taxon>Telluria group</taxon>
        <taxon>Massilia</taxon>
    </lineage>
</organism>
<accession>A0ABW0PIM1</accession>
<dbReference type="EMBL" id="JBHSMS010000047">
    <property type="protein sequence ID" value="MFC5512504.1"/>
    <property type="molecule type" value="Genomic_DNA"/>
</dbReference>